<name>A0ABP8I2A1_9BACT</name>
<accession>A0ABP8I2A1</accession>
<evidence type="ECO:0000313" key="2">
    <source>
        <dbReference type="EMBL" id="GAA4349929.1"/>
    </source>
</evidence>
<organism evidence="2 3">
    <name type="scientific">Hymenobacter saemangeumensis</name>
    <dbReference type="NCBI Taxonomy" id="1084522"/>
    <lineage>
        <taxon>Bacteria</taxon>
        <taxon>Pseudomonadati</taxon>
        <taxon>Bacteroidota</taxon>
        <taxon>Cytophagia</taxon>
        <taxon>Cytophagales</taxon>
        <taxon>Hymenobacteraceae</taxon>
        <taxon>Hymenobacter</taxon>
    </lineage>
</organism>
<proteinExistence type="predicted"/>
<feature type="region of interest" description="Disordered" evidence="1">
    <location>
        <begin position="1"/>
        <end position="21"/>
    </location>
</feature>
<evidence type="ECO:0000256" key="1">
    <source>
        <dbReference type="SAM" id="MobiDB-lite"/>
    </source>
</evidence>
<feature type="compositionally biased region" description="Pro residues" evidence="1">
    <location>
        <begin position="96"/>
        <end position="106"/>
    </location>
</feature>
<reference evidence="3" key="1">
    <citation type="journal article" date="2019" name="Int. J. Syst. Evol. Microbiol.">
        <title>The Global Catalogue of Microorganisms (GCM) 10K type strain sequencing project: providing services to taxonomists for standard genome sequencing and annotation.</title>
        <authorList>
            <consortium name="The Broad Institute Genomics Platform"/>
            <consortium name="The Broad Institute Genome Sequencing Center for Infectious Disease"/>
            <person name="Wu L."/>
            <person name="Ma J."/>
        </authorList>
    </citation>
    <scope>NUCLEOTIDE SEQUENCE [LARGE SCALE GENOMIC DNA]</scope>
    <source>
        <strain evidence="3">JCM 17923</strain>
    </source>
</reference>
<dbReference type="EMBL" id="BAABGZ010000010">
    <property type="protein sequence ID" value="GAA4349929.1"/>
    <property type="molecule type" value="Genomic_DNA"/>
</dbReference>
<feature type="region of interest" description="Disordered" evidence="1">
    <location>
        <begin position="68"/>
        <end position="113"/>
    </location>
</feature>
<dbReference type="RefSeq" id="WP_345233881.1">
    <property type="nucleotide sequence ID" value="NZ_BAABGZ010000010.1"/>
</dbReference>
<sequence>MSTPIEGWASTNPGTTKYHHYGPDGQSKCSYQKGTGTSLHFHPQPEQLTPAECCTSCDLHILKAKHPERFNNHPTLPIDRQSKWQQKQYGTQAPEAPAPQPTPPPAATQLTLF</sequence>
<gene>
    <name evidence="2" type="ORF">GCM10023185_07070</name>
</gene>
<comment type="caution">
    <text evidence="2">The sequence shown here is derived from an EMBL/GenBank/DDBJ whole genome shotgun (WGS) entry which is preliminary data.</text>
</comment>
<keyword evidence="3" id="KW-1185">Reference proteome</keyword>
<protein>
    <submittedName>
        <fullName evidence="2">Uncharacterized protein</fullName>
    </submittedName>
</protein>
<dbReference type="Proteomes" id="UP001501153">
    <property type="component" value="Unassembled WGS sequence"/>
</dbReference>
<evidence type="ECO:0000313" key="3">
    <source>
        <dbReference type="Proteomes" id="UP001501153"/>
    </source>
</evidence>
<feature type="compositionally biased region" description="Polar residues" evidence="1">
    <location>
        <begin position="1"/>
        <end position="15"/>
    </location>
</feature>